<protein>
    <submittedName>
        <fullName evidence="4">Related to phosphatidylserine decarboxylase family protein</fullName>
    </submittedName>
</protein>
<dbReference type="OMA" id="WSEHENQ"/>
<evidence type="ECO:0000313" key="4">
    <source>
        <dbReference type="EMBL" id="SJL15004.1"/>
    </source>
</evidence>
<keyword evidence="2" id="KW-0456">Lyase</keyword>
<keyword evidence="1" id="KW-0210">Decarboxylase</keyword>
<dbReference type="EMBL" id="FUEG01000026">
    <property type="protein sequence ID" value="SJL15004.1"/>
    <property type="molecule type" value="Genomic_DNA"/>
</dbReference>
<dbReference type="GO" id="GO:0006646">
    <property type="term" value="P:phosphatidylethanolamine biosynthetic process"/>
    <property type="evidence" value="ECO:0007669"/>
    <property type="project" value="TreeGrafter"/>
</dbReference>
<evidence type="ECO:0000313" key="5">
    <source>
        <dbReference type="Proteomes" id="UP000219338"/>
    </source>
</evidence>
<reference evidence="5" key="1">
    <citation type="journal article" date="2017" name="Nat. Ecol. Evol.">
        <title>Genome expansion and lineage-specific genetic innovations in the forest pathogenic fungi Armillaria.</title>
        <authorList>
            <person name="Sipos G."/>
            <person name="Prasanna A.N."/>
            <person name="Walter M.C."/>
            <person name="O'Connor E."/>
            <person name="Balint B."/>
            <person name="Krizsan K."/>
            <person name="Kiss B."/>
            <person name="Hess J."/>
            <person name="Varga T."/>
            <person name="Slot J."/>
            <person name="Riley R."/>
            <person name="Boka B."/>
            <person name="Rigling D."/>
            <person name="Barry K."/>
            <person name="Lee J."/>
            <person name="Mihaltcheva S."/>
            <person name="LaButti K."/>
            <person name="Lipzen A."/>
            <person name="Waldron R."/>
            <person name="Moloney N.M."/>
            <person name="Sperisen C."/>
            <person name="Kredics L."/>
            <person name="Vagvoelgyi C."/>
            <person name="Patrignani A."/>
            <person name="Fitzpatrick D."/>
            <person name="Nagy I."/>
            <person name="Doyle S."/>
            <person name="Anderson J.B."/>
            <person name="Grigoriev I.V."/>
            <person name="Gueldener U."/>
            <person name="Muensterkoetter M."/>
            <person name="Nagy L.G."/>
        </authorList>
    </citation>
    <scope>NUCLEOTIDE SEQUENCE [LARGE SCALE GENOMIC DNA]</scope>
    <source>
        <strain evidence="5">C18/9</strain>
    </source>
</reference>
<dbReference type="GO" id="GO:0004609">
    <property type="term" value="F:phosphatidylserine decarboxylase activity"/>
    <property type="evidence" value="ECO:0007669"/>
    <property type="project" value="InterPro"/>
</dbReference>
<dbReference type="PANTHER" id="PTHR10067">
    <property type="entry name" value="PHOSPHATIDYLSERINE DECARBOXYLASE"/>
    <property type="match status" value="1"/>
</dbReference>
<sequence length="418" mass="46524">MPTVVEHRIGGWLPRDHRVVERWLAKKIAQCSVKTQAFHPVIQEFKNLIEQGAEIYMGFHQMFEQVPTKPPYNNDPAGKPQVRDYMTMLTLFNKIFTEAPTFEESAYEVDLVGFPINAILDWPMGTPAGFTTFINPKVNAQFKKMFDVWASFLTSPESRYVLTTDTTGWFGPGGSAAMPDFVQKYVCDPSAEYHGFKSWDDFFTRQFQPGVRPVALPDDDVIVNSACESTVYCIAYDIKALDTFWLKGEPYSLNYMLNNDTLAPQFVGGTVYQAFLSATKYHRWHSPVNGKVVKTAMIPGTYYAESPAMGFPNPDPGAPVLSQGFITALATRALIFIQADNPSIGVICFIAVGMAEVSTCQIVIKEGDRIAKGTEMGMFHFGGSTYCLIFGPQTKIMFSPDYPVNSDVQLNAAIATVD</sequence>
<dbReference type="Pfam" id="PF12588">
    <property type="entry name" value="PSDC"/>
    <property type="match status" value="1"/>
</dbReference>
<accession>A0A284S206</accession>
<dbReference type="PANTHER" id="PTHR10067:SF9">
    <property type="entry name" value="PHOSPHATIDYLSERINE DECARBOXYLASE FAMILY PROTEIN (AFU_ORTHOLOGUE AFUA_7G01730)"/>
    <property type="match status" value="1"/>
</dbReference>
<dbReference type="GO" id="GO:0005739">
    <property type="term" value="C:mitochondrion"/>
    <property type="evidence" value="ECO:0007669"/>
    <property type="project" value="TreeGrafter"/>
</dbReference>
<gene>
    <name evidence="4" type="ORF">ARMOST_18485</name>
</gene>
<dbReference type="STRING" id="47428.A0A284S206"/>
<evidence type="ECO:0000256" key="2">
    <source>
        <dbReference type="ARBA" id="ARBA00023239"/>
    </source>
</evidence>
<dbReference type="InterPro" id="IPR003817">
    <property type="entry name" value="PS_Dcarbxylase"/>
</dbReference>
<evidence type="ECO:0000259" key="3">
    <source>
        <dbReference type="Pfam" id="PF12588"/>
    </source>
</evidence>
<organism evidence="4 5">
    <name type="scientific">Armillaria ostoyae</name>
    <name type="common">Armillaria root rot fungus</name>
    <dbReference type="NCBI Taxonomy" id="47428"/>
    <lineage>
        <taxon>Eukaryota</taxon>
        <taxon>Fungi</taxon>
        <taxon>Dikarya</taxon>
        <taxon>Basidiomycota</taxon>
        <taxon>Agaricomycotina</taxon>
        <taxon>Agaricomycetes</taxon>
        <taxon>Agaricomycetidae</taxon>
        <taxon>Agaricales</taxon>
        <taxon>Marasmiineae</taxon>
        <taxon>Physalacriaceae</taxon>
        <taxon>Armillaria</taxon>
    </lineage>
</organism>
<dbReference type="Proteomes" id="UP000219338">
    <property type="component" value="Unassembled WGS sequence"/>
</dbReference>
<feature type="domain" description="L-tryptophan decarboxylase PsiD-like" evidence="3">
    <location>
        <begin position="39"/>
        <end position="176"/>
    </location>
</feature>
<dbReference type="Pfam" id="PF02666">
    <property type="entry name" value="PS_Dcarbxylase"/>
    <property type="match status" value="1"/>
</dbReference>
<evidence type="ECO:0000256" key="1">
    <source>
        <dbReference type="ARBA" id="ARBA00022793"/>
    </source>
</evidence>
<keyword evidence="5" id="KW-1185">Reference proteome</keyword>
<dbReference type="InterPro" id="IPR022237">
    <property type="entry name" value="PsiD-like"/>
</dbReference>
<proteinExistence type="predicted"/>
<name>A0A284S206_ARMOS</name>
<dbReference type="AlphaFoldDB" id="A0A284S206"/>
<dbReference type="OrthoDB" id="5973539at2759"/>